<evidence type="ECO:0000256" key="7">
    <source>
        <dbReference type="ARBA" id="ARBA00023136"/>
    </source>
</evidence>
<dbReference type="CDD" id="cd18578">
    <property type="entry name" value="ABC_6TM_Pgp_ABCB1_D2_like"/>
    <property type="match status" value="1"/>
</dbReference>
<evidence type="ECO:0000256" key="9">
    <source>
        <dbReference type="SAM" id="Phobius"/>
    </source>
</evidence>
<dbReference type="STRING" id="447093.C0NNA5"/>
<dbReference type="PROSITE" id="PS50893">
    <property type="entry name" value="ABC_TRANSPORTER_2"/>
    <property type="match status" value="2"/>
</dbReference>
<dbReference type="GO" id="GO:0016887">
    <property type="term" value="F:ATP hydrolysis activity"/>
    <property type="evidence" value="ECO:0007669"/>
    <property type="project" value="InterPro"/>
</dbReference>
<dbReference type="RefSeq" id="XP_045287834.1">
    <property type="nucleotide sequence ID" value="XM_045431281.1"/>
</dbReference>
<feature type="transmembrane region" description="Helical" evidence="9">
    <location>
        <begin position="91"/>
        <end position="112"/>
    </location>
</feature>
<sequence length="1416" mass="155466">MPLSSFSFTPLGSMELAENSHNSMSTSMPTRNASWASLFFFTSRKHAVSLIFGSLFTIGAGVLVPMLAVLLGKIFGAFSGFGEGSLTSDQLIHTISAHCVYLLGLGIIIWLLQAGHFTFWMAFGELQAKNAREKSFVELLKKDISWFEMKQDGVLALLPRLQTQIRDLQLATSQPLGCVLQRVVTFVTALILALYTSWKLTLVSLASVPICAIVVVVISRKIQPSIQAYEAELTRTSKLVSSSFSCIDAVKYFNGQNFEAQQYSLGILAATRWYRNEALGQALQIGCVRLMIFGMFVQGFWYGISLVEAGQLNPGDVVTAFWACLLSTHAIEDVLPHIIVLEKGRASSSALQQLIKKKTNCCDETDDTAQTLSPTFCEGDIRVKNVTFSYPFRPDCYVLKDSSFFFPAGDVTFVVGRSGSGKSTLANLLMRFYTPTSGAIFIDGTPLENLNIDWIRNNITLVQQQSFLFNETVFTNIAFGSRDYHSITEDKILNCLRFACLDETVRNLPDGLDTMVGAGGSAFSGGQRQRVAIARARLRDTPILILDESTSALDFTSRSSVMDAIRVWRKGKTTIVITHDMSQINDQDFMYVLHQGQVVRRGYKHALEQQAKETFGSALTEMFDLQNGRSLHSTGHSTVSGSRRSKFKKTSKPLPPIPNQELNRTFQTISLSPITPNFQHTLSFQSMIHTEHAIQPLASPSGQILPHTQMPSIIENIELDGISRENETQPNLSLMPTLTCSSVAASRDFAFGDGKSPNEPRDGGISNENTEPNHSSIWEILHTVIPCLTISCRFFLLAGFVAALVHAAATPTFAYLFAQLLGVFFHSGDRAHMAIKWSVAIIGVSVANGVASFVMHFLLEYCGQAWVNSLRNEAVGRILSQPKEWFEKEDNKTSNLTMCLDRNAEEMRNLVGRFAGFIFVATVIMVICIIWGIVVCWKLTLVGFACAPIVYSMTRAFERVSSKWEKKCNDVGEVVGDIFSETFLNIKTVRALTLESHFHRKLDGVVVKALRLGLKKACYSGFLFGLSNSSIIFVYTLVFYYGAVLASSLGYSTKDILTVFSLLLFSLSNVNAALEFVPQISSSRDTACRVLRLTTLPKGFSHEDEGKLEISHPTPLKFTNVNFSYPSRPKKLVLRNLNLTLTENSCTAIVGPSGCGKSTLASLLTALYPVTSSQIGGASMLSVGGNDIQKIHTPTLRSLISIVPQQPTLFPSSVKENISYGLDPSSPLNTIHNIRSAAQAAGIDEFITSLPEGYDTIIGDGGLSVSGGQAQRVVIARALARKPRMLILDEATSNLDVHSAEQIRRTVKDLLMGNGGQLLTVVIITHAVEMMEIADRVVVVDKGCVVEEGPFLELMGKAGGELRRPLPNESHALLTLSPCGRLSAHRFPLYTRALEDRIVVMIYSPSAVQQPSSGLV</sequence>
<proteinExistence type="inferred from homology"/>
<keyword evidence="13" id="KW-1185">Reference proteome</keyword>
<dbReference type="InterPro" id="IPR036640">
    <property type="entry name" value="ABC1_TM_sf"/>
</dbReference>
<feature type="domain" description="ABC transporter" evidence="10">
    <location>
        <begin position="381"/>
        <end position="620"/>
    </location>
</feature>
<dbReference type="InParanoid" id="C0NNA5"/>
<keyword evidence="4" id="KW-0547">Nucleotide-binding</keyword>
<evidence type="ECO:0000313" key="12">
    <source>
        <dbReference type="EMBL" id="EEH07353.1"/>
    </source>
</evidence>
<feature type="domain" description="ABC transporter" evidence="10">
    <location>
        <begin position="1116"/>
        <end position="1367"/>
    </location>
</feature>
<feature type="transmembrane region" description="Helical" evidence="9">
    <location>
        <begin position="837"/>
        <end position="859"/>
    </location>
</feature>
<organism evidence="12 13">
    <name type="scientific">Ajellomyces capsulatus (strain G186AR / H82 / ATCC MYA-2454 / RMSCC 2432)</name>
    <name type="common">Darling's disease fungus</name>
    <name type="synonym">Histoplasma capsulatum</name>
    <dbReference type="NCBI Taxonomy" id="447093"/>
    <lineage>
        <taxon>Eukaryota</taxon>
        <taxon>Fungi</taxon>
        <taxon>Dikarya</taxon>
        <taxon>Ascomycota</taxon>
        <taxon>Pezizomycotina</taxon>
        <taxon>Eurotiomycetes</taxon>
        <taxon>Eurotiomycetidae</taxon>
        <taxon>Onygenales</taxon>
        <taxon>Ajellomycetaceae</taxon>
        <taxon>Histoplasma</taxon>
    </lineage>
</organism>
<dbReference type="SUPFAM" id="SSF52540">
    <property type="entry name" value="P-loop containing nucleoside triphosphate hydrolases"/>
    <property type="match status" value="2"/>
</dbReference>
<dbReference type="VEuPathDB" id="FungiDB:I7I50_11641"/>
<dbReference type="SMART" id="SM00382">
    <property type="entry name" value="AAA"/>
    <property type="match status" value="2"/>
</dbReference>
<feature type="transmembrane region" description="Helical" evidence="9">
    <location>
        <begin position="47"/>
        <end position="71"/>
    </location>
</feature>
<evidence type="ECO:0000259" key="11">
    <source>
        <dbReference type="PROSITE" id="PS50929"/>
    </source>
</evidence>
<dbReference type="PROSITE" id="PS00211">
    <property type="entry name" value="ABC_TRANSPORTER_1"/>
    <property type="match status" value="1"/>
</dbReference>
<dbReference type="InterPro" id="IPR017871">
    <property type="entry name" value="ABC_transporter-like_CS"/>
</dbReference>
<dbReference type="Pfam" id="PF00005">
    <property type="entry name" value="ABC_tran"/>
    <property type="match status" value="2"/>
</dbReference>
<feature type="transmembrane region" description="Helical" evidence="9">
    <location>
        <begin position="176"/>
        <end position="195"/>
    </location>
</feature>
<feature type="domain" description="ABC transmembrane type-1" evidence="11">
    <location>
        <begin position="797"/>
        <end position="1082"/>
    </location>
</feature>
<dbReference type="InterPro" id="IPR027417">
    <property type="entry name" value="P-loop_NTPase"/>
</dbReference>
<dbReference type="EMBL" id="GG663367">
    <property type="protein sequence ID" value="EEH07353.1"/>
    <property type="molecule type" value="Genomic_DNA"/>
</dbReference>
<dbReference type="GO" id="GO:0090374">
    <property type="term" value="P:oligopeptide export from mitochondrion"/>
    <property type="evidence" value="ECO:0007669"/>
    <property type="project" value="TreeGrafter"/>
</dbReference>
<name>C0NNA5_AJECG</name>
<comment type="subcellular location">
    <subcellularLocation>
        <location evidence="1">Membrane</location>
        <topology evidence="1">Multi-pass membrane protein</topology>
    </subcellularLocation>
</comment>
<dbReference type="Gene3D" id="3.40.50.300">
    <property type="entry name" value="P-loop containing nucleotide triphosphate hydrolases"/>
    <property type="match status" value="2"/>
</dbReference>
<gene>
    <name evidence="12" type="ORF">HCBG_04232</name>
</gene>
<feature type="transmembrane region" description="Helical" evidence="9">
    <location>
        <begin position="910"/>
        <end position="933"/>
    </location>
</feature>
<keyword evidence="7 9" id="KW-0472">Membrane</keyword>
<protein>
    <submittedName>
        <fullName evidence="12">ABC a-pheromone efflux pump AtrD</fullName>
    </submittedName>
</protein>
<dbReference type="AlphaFoldDB" id="C0NNA5"/>
<dbReference type="GO" id="GO:0015421">
    <property type="term" value="F:ABC-type oligopeptide transporter activity"/>
    <property type="evidence" value="ECO:0007669"/>
    <property type="project" value="TreeGrafter"/>
</dbReference>
<dbReference type="GO" id="GO:0005743">
    <property type="term" value="C:mitochondrial inner membrane"/>
    <property type="evidence" value="ECO:0007669"/>
    <property type="project" value="TreeGrafter"/>
</dbReference>
<dbReference type="PROSITE" id="PS50929">
    <property type="entry name" value="ABC_TM1F"/>
    <property type="match status" value="2"/>
</dbReference>
<evidence type="ECO:0000256" key="1">
    <source>
        <dbReference type="ARBA" id="ARBA00004141"/>
    </source>
</evidence>
<dbReference type="HOGENOM" id="CLU_000604_17_2_1"/>
<dbReference type="InterPro" id="IPR003593">
    <property type="entry name" value="AAA+_ATPase"/>
</dbReference>
<keyword evidence="3 9" id="KW-0812">Transmembrane</keyword>
<comment type="similarity">
    <text evidence="2">Belongs to the ABC transporter superfamily. ABCB family. Multidrug resistance exporter (TC 3.A.1.201) subfamily.</text>
</comment>
<accession>C0NNA5</accession>
<reference evidence="12" key="1">
    <citation type="submission" date="2009-02" db="EMBL/GenBank/DDBJ databases">
        <title>The Genome Sequence of Ajellomyces capsulatus strain G186AR.</title>
        <authorList>
            <consortium name="The Broad Institute Genome Sequencing Platform"/>
            <person name="Champion M."/>
            <person name="Cuomo C."/>
            <person name="Ma L.-J."/>
            <person name="Henn M.R."/>
            <person name="Sil A."/>
            <person name="Goldman B."/>
            <person name="Young S.K."/>
            <person name="Kodira C.D."/>
            <person name="Zeng Q."/>
            <person name="Koehrsen M."/>
            <person name="Alvarado L."/>
            <person name="Berlin A."/>
            <person name="Borenstein D."/>
            <person name="Chen Z."/>
            <person name="Engels R."/>
            <person name="Freedman E."/>
            <person name="Gellesch M."/>
            <person name="Goldberg J."/>
            <person name="Griggs A."/>
            <person name="Gujja S."/>
            <person name="Heiman D."/>
            <person name="Hepburn T."/>
            <person name="Howarth C."/>
            <person name="Jen D."/>
            <person name="Larson L."/>
            <person name="Lewis B."/>
            <person name="Mehta T."/>
            <person name="Park D."/>
            <person name="Pearson M."/>
            <person name="Roberts A."/>
            <person name="Saif S."/>
            <person name="Shea T."/>
            <person name="Shenoy N."/>
            <person name="Sisk P."/>
            <person name="Stolte C."/>
            <person name="Sykes S."/>
            <person name="Walk T."/>
            <person name="White J."/>
            <person name="Yandava C."/>
            <person name="Klein B."/>
            <person name="McEwen J.G."/>
            <person name="Puccia R."/>
            <person name="Goldman G.H."/>
            <person name="Felipe M.S."/>
            <person name="Nino-Vega G."/>
            <person name="San-Blas G."/>
            <person name="Taylor J."/>
            <person name="Mendoza L."/>
            <person name="Galagan J."/>
            <person name="Nusbaum C."/>
            <person name="Birren B."/>
        </authorList>
    </citation>
    <scope>NUCLEOTIDE SEQUENCE</scope>
    <source>
        <strain evidence="12">G186AR</strain>
    </source>
</reference>
<feature type="transmembrane region" description="Helical" evidence="9">
    <location>
        <begin position="201"/>
        <end position="219"/>
    </location>
</feature>
<dbReference type="FunCoup" id="C0NNA5">
    <property type="interactions" value="708"/>
</dbReference>
<feature type="region of interest" description="Disordered" evidence="8">
    <location>
        <begin position="629"/>
        <end position="658"/>
    </location>
</feature>
<dbReference type="FunFam" id="3.40.50.300:FF:003218">
    <property type="entry name" value="ABC a-pheromone efflux pump AtrD"/>
    <property type="match status" value="1"/>
</dbReference>
<dbReference type="PANTHER" id="PTHR43394:SF15">
    <property type="entry name" value="ALPHA-FACTOR-TRANSPORTING ATPASE"/>
    <property type="match status" value="1"/>
</dbReference>
<dbReference type="Pfam" id="PF00664">
    <property type="entry name" value="ABC_membrane"/>
    <property type="match status" value="2"/>
</dbReference>
<evidence type="ECO:0000256" key="3">
    <source>
        <dbReference type="ARBA" id="ARBA00022692"/>
    </source>
</evidence>
<dbReference type="InterPro" id="IPR039421">
    <property type="entry name" value="Type_1_exporter"/>
</dbReference>
<evidence type="ECO:0000256" key="2">
    <source>
        <dbReference type="ARBA" id="ARBA00007577"/>
    </source>
</evidence>
<feature type="compositionally biased region" description="Polar residues" evidence="8">
    <location>
        <begin position="629"/>
        <end position="642"/>
    </location>
</feature>
<feature type="transmembrane region" description="Helical" evidence="9">
    <location>
        <begin position="1021"/>
        <end position="1044"/>
    </location>
</feature>
<dbReference type="InterPro" id="IPR003439">
    <property type="entry name" value="ABC_transporter-like_ATP-bd"/>
</dbReference>
<dbReference type="Proteomes" id="UP000001631">
    <property type="component" value="Unassembled WGS sequence"/>
</dbReference>
<dbReference type="FunFam" id="3.40.50.300:FF:001471">
    <property type="entry name" value="P-loop containing nucleoside triphosphate hydrolase protein"/>
    <property type="match status" value="1"/>
</dbReference>
<dbReference type="Gene3D" id="1.20.1560.10">
    <property type="entry name" value="ABC transporter type 1, transmembrane domain"/>
    <property type="match status" value="2"/>
</dbReference>
<dbReference type="GeneID" id="69037248"/>
<feature type="transmembrane region" description="Helical" evidence="9">
    <location>
        <begin position="794"/>
        <end position="817"/>
    </location>
</feature>
<dbReference type="InterPro" id="IPR011527">
    <property type="entry name" value="ABC1_TM_dom"/>
</dbReference>
<evidence type="ECO:0000256" key="4">
    <source>
        <dbReference type="ARBA" id="ARBA00022741"/>
    </source>
</evidence>
<feature type="domain" description="ABC transmembrane type-1" evidence="11">
    <location>
        <begin position="51"/>
        <end position="343"/>
    </location>
</feature>
<keyword evidence="6 9" id="KW-1133">Transmembrane helix</keyword>
<keyword evidence="5" id="KW-0067">ATP-binding</keyword>
<dbReference type="GO" id="GO:0005524">
    <property type="term" value="F:ATP binding"/>
    <property type="evidence" value="ECO:0007669"/>
    <property type="project" value="UniProtKB-KW"/>
</dbReference>
<dbReference type="CDD" id="cd18577">
    <property type="entry name" value="ABC_6TM_Pgp_ABCB1_D1_like"/>
    <property type="match status" value="1"/>
</dbReference>
<evidence type="ECO:0000256" key="8">
    <source>
        <dbReference type="SAM" id="MobiDB-lite"/>
    </source>
</evidence>
<evidence type="ECO:0000256" key="5">
    <source>
        <dbReference type="ARBA" id="ARBA00022840"/>
    </source>
</evidence>
<dbReference type="PANTHER" id="PTHR43394">
    <property type="entry name" value="ATP-DEPENDENT PERMEASE MDL1, MITOCHONDRIAL"/>
    <property type="match status" value="1"/>
</dbReference>
<evidence type="ECO:0000259" key="10">
    <source>
        <dbReference type="PROSITE" id="PS50893"/>
    </source>
</evidence>
<evidence type="ECO:0000313" key="13">
    <source>
        <dbReference type="Proteomes" id="UP000001631"/>
    </source>
</evidence>
<dbReference type="SUPFAM" id="SSF90123">
    <property type="entry name" value="ABC transporter transmembrane region"/>
    <property type="match status" value="2"/>
</dbReference>
<evidence type="ECO:0000256" key="6">
    <source>
        <dbReference type="ARBA" id="ARBA00022989"/>
    </source>
</evidence>